<name>A0A5M8QV05_9BACT</name>
<evidence type="ECO:0000313" key="3">
    <source>
        <dbReference type="Proteomes" id="UP000323994"/>
    </source>
</evidence>
<evidence type="ECO:0008006" key="4">
    <source>
        <dbReference type="Google" id="ProtNLM"/>
    </source>
</evidence>
<evidence type="ECO:0000313" key="2">
    <source>
        <dbReference type="EMBL" id="KAA6437972.1"/>
    </source>
</evidence>
<reference evidence="2 3" key="1">
    <citation type="submission" date="2019-05" db="EMBL/GenBank/DDBJ databases">
        <authorList>
            <person name="Qu J.-H."/>
        </authorList>
    </citation>
    <scope>NUCLEOTIDE SEQUENCE [LARGE SCALE GENOMIC DNA]</scope>
    <source>
        <strain evidence="2 3">NS28</strain>
    </source>
</reference>
<comment type="caution">
    <text evidence="2">The sequence shown here is derived from an EMBL/GenBank/DDBJ whole genome shotgun (WGS) entry which is preliminary data.</text>
</comment>
<dbReference type="AlphaFoldDB" id="A0A5M8QV05"/>
<dbReference type="EMBL" id="VBSN01000057">
    <property type="protein sequence ID" value="KAA6437972.1"/>
    <property type="molecule type" value="Genomic_DNA"/>
</dbReference>
<dbReference type="RefSeq" id="WP_139013590.1">
    <property type="nucleotide sequence ID" value="NZ_VBSN01000057.1"/>
</dbReference>
<accession>A0A5M8QV05</accession>
<gene>
    <name evidence="2" type="ORF">FEM33_19055</name>
</gene>
<dbReference type="Proteomes" id="UP000323994">
    <property type="component" value="Unassembled WGS sequence"/>
</dbReference>
<evidence type="ECO:0000256" key="1">
    <source>
        <dbReference type="SAM" id="Coils"/>
    </source>
</evidence>
<proteinExistence type="predicted"/>
<organism evidence="2 3">
    <name type="scientific">Dyadobacter flavalbus</name>
    <dbReference type="NCBI Taxonomy" id="2579942"/>
    <lineage>
        <taxon>Bacteria</taxon>
        <taxon>Pseudomonadati</taxon>
        <taxon>Bacteroidota</taxon>
        <taxon>Cytophagia</taxon>
        <taxon>Cytophagales</taxon>
        <taxon>Spirosomataceae</taxon>
        <taxon>Dyadobacter</taxon>
    </lineage>
</organism>
<sequence length="169" mass="19303">MAKISISEAAKLTGKNRSTLHRHIKSGKLSKHFDNNNNSLLDTSELSRVYESFKIPVALQQGSIVLQSNSMQQAATHAATGDATVEIELLKLKLQHAEENIIIEEARRREAEQREREAKEEVLRLLTIVEKHTYLLTASSTQEEVQLRKEKIDSTVEQPKGKWWQRLFS</sequence>
<protein>
    <recommendedName>
        <fullName evidence="4">Helix-turn-helix domain-containing protein</fullName>
    </recommendedName>
</protein>
<keyword evidence="1" id="KW-0175">Coiled coil</keyword>
<dbReference type="OrthoDB" id="962262at2"/>
<feature type="coiled-coil region" evidence="1">
    <location>
        <begin position="87"/>
        <end position="128"/>
    </location>
</feature>
<keyword evidence="3" id="KW-1185">Reference proteome</keyword>